<dbReference type="InterPro" id="IPR050583">
    <property type="entry name" value="Mycobacterial_A85_antigen"/>
</dbReference>
<gene>
    <name evidence="2" type="primary">csp1</name>
    <name evidence="2" type="ORF">CAT723_17220</name>
</gene>
<evidence type="ECO:0000313" key="2">
    <source>
        <dbReference type="EMBL" id="GJN43243.1"/>
    </source>
</evidence>
<dbReference type="PANTHER" id="PTHR48098">
    <property type="entry name" value="ENTEROCHELIN ESTERASE-RELATED"/>
    <property type="match status" value="1"/>
</dbReference>
<dbReference type="Gene3D" id="3.40.50.1820">
    <property type="entry name" value="alpha/beta hydrolase"/>
    <property type="match status" value="1"/>
</dbReference>
<dbReference type="Pfam" id="PF08310">
    <property type="entry name" value="LGFP"/>
    <property type="match status" value="4"/>
</dbReference>
<proteinExistence type="predicted"/>
<dbReference type="InterPro" id="IPR029058">
    <property type="entry name" value="AB_hydrolase_fold"/>
</dbReference>
<dbReference type="AlphaFoldDB" id="A0AAV5G374"/>
<organism evidence="2 3">
    <name type="scientific">Corynebacterium ammoniagenes</name>
    <name type="common">Brevibacterium ammoniagenes</name>
    <dbReference type="NCBI Taxonomy" id="1697"/>
    <lineage>
        <taxon>Bacteria</taxon>
        <taxon>Bacillati</taxon>
        <taxon>Actinomycetota</taxon>
        <taxon>Actinomycetes</taxon>
        <taxon>Mycobacteriales</taxon>
        <taxon>Corynebacteriaceae</taxon>
        <taxon>Corynebacterium</taxon>
    </lineage>
</organism>
<dbReference type="PANTHER" id="PTHR48098:SF1">
    <property type="entry name" value="DIACYLGLYCEROL ACYLTRANSFERASE_MYCOLYLTRANSFERASE AG85A"/>
    <property type="match status" value="1"/>
</dbReference>
<dbReference type="InterPro" id="IPR013207">
    <property type="entry name" value="LGFP"/>
</dbReference>
<accession>A0AAV5G374</accession>
<comment type="caution">
    <text evidence="2">The sequence shown here is derived from an EMBL/GenBank/DDBJ whole genome shotgun (WGS) entry which is preliminary data.</text>
</comment>
<dbReference type="InterPro" id="IPR000801">
    <property type="entry name" value="Esterase-like"/>
</dbReference>
<evidence type="ECO:0000256" key="1">
    <source>
        <dbReference type="SAM" id="MobiDB-lite"/>
    </source>
</evidence>
<reference evidence="2" key="1">
    <citation type="submission" date="2021-12" db="EMBL/GenBank/DDBJ databases">
        <title>Draft genome sequence of Corynebacterium ammoniagenes strain T-723.</title>
        <authorList>
            <person name="Matsuzawa M."/>
            <person name="Hiratani M."/>
            <person name="Abe I."/>
            <person name="Tsuji Y."/>
            <person name="Nakamura J."/>
        </authorList>
    </citation>
    <scope>NUCLEOTIDE SEQUENCE</scope>
    <source>
        <strain evidence="2">T-723</strain>
    </source>
</reference>
<name>A0AAV5G374_CORAM</name>
<dbReference type="Pfam" id="PF00756">
    <property type="entry name" value="Esterase"/>
    <property type="match status" value="1"/>
</dbReference>
<protein>
    <submittedName>
        <fullName evidence="2">Protein PS1</fullName>
    </submittedName>
</protein>
<evidence type="ECO:0000313" key="3">
    <source>
        <dbReference type="Proteomes" id="UP001054925"/>
    </source>
</evidence>
<feature type="region of interest" description="Disordered" evidence="1">
    <location>
        <begin position="51"/>
        <end position="76"/>
    </location>
</feature>
<dbReference type="EMBL" id="BQKK01000003">
    <property type="protein sequence ID" value="GJN43243.1"/>
    <property type="molecule type" value="Genomic_DNA"/>
</dbReference>
<sequence length="645" mass="70421">MFMRPTDSRSTVRKPNYKRRRMALVALPTAAVLGLSLIPFAGAQSSLPGGGSLSDSFAPGNPPKRDPIDTTYPEVEGLPEGVDVNRVEYLSPRHVKVYIQSAAMPEQEQVVQILLARDWYSQPDKDFPEVWALDGLRARDDESGWTIETNIEKFYADKNVNVIMPVGGESSFYTDWEEPDNGKHYMWETFLTQELVPILDNEFRSNKQRAVVGISMGGTAAMNLAERHSYLFDFVGSFSGYLDTTSTGMPQAIAAAQMDAGGYNAEKMWGEFYSQEWYNHDPKLGIKDLKDMTVYVSAGSGQDDYGQENSVASGPANYAGIGLEVLSRMSTDSFAKRAKSEGVDVISKLRPSGVHSWDYWQFEMTQAWPVIADTFGLGEVDRGADCEVTGDIAAVTQSGVIGDCLNNEYSVDDGKAQDFSGGTAYWSPDDGAHALFGRINARYAEIGGPTSWLGFPTTGEESTPDGKGKFVHFENGSIYWTAETGAYAITGSMMKAWGKNGFENGDLKYPAGPVTNIDGGGQFQFFQNGVLVETKDKTAHVVHGRIGAKYKEMGGANSAAGAPRGGEKKLKDGAFQEFENGNIYWSPSTGAHFIPYGEIFTNWSDNGYENGKYGYPTSDQNDIPAGGLSQDFENGTIRQIMGVVS</sequence>
<dbReference type="GO" id="GO:0016747">
    <property type="term" value="F:acyltransferase activity, transferring groups other than amino-acyl groups"/>
    <property type="evidence" value="ECO:0007669"/>
    <property type="project" value="TreeGrafter"/>
</dbReference>
<dbReference type="SUPFAM" id="SSF53474">
    <property type="entry name" value="alpha/beta-Hydrolases"/>
    <property type="match status" value="1"/>
</dbReference>
<dbReference type="Proteomes" id="UP001054925">
    <property type="component" value="Unassembled WGS sequence"/>
</dbReference>